<evidence type="ECO:0000313" key="1">
    <source>
        <dbReference type="EMBL" id="GMN41054.1"/>
    </source>
</evidence>
<protein>
    <submittedName>
        <fullName evidence="1">Uncharacterized protein</fullName>
    </submittedName>
</protein>
<organism evidence="1 2">
    <name type="scientific">Ficus carica</name>
    <name type="common">Common fig</name>
    <dbReference type="NCBI Taxonomy" id="3494"/>
    <lineage>
        <taxon>Eukaryota</taxon>
        <taxon>Viridiplantae</taxon>
        <taxon>Streptophyta</taxon>
        <taxon>Embryophyta</taxon>
        <taxon>Tracheophyta</taxon>
        <taxon>Spermatophyta</taxon>
        <taxon>Magnoliopsida</taxon>
        <taxon>eudicotyledons</taxon>
        <taxon>Gunneridae</taxon>
        <taxon>Pentapetalae</taxon>
        <taxon>rosids</taxon>
        <taxon>fabids</taxon>
        <taxon>Rosales</taxon>
        <taxon>Moraceae</taxon>
        <taxon>Ficeae</taxon>
        <taxon>Ficus</taxon>
    </lineage>
</organism>
<gene>
    <name evidence="1" type="ORF">TIFTF001_010278</name>
</gene>
<sequence>MLLKREDFWEEMFELNCLKIFLGKTGRRLYLVRSIPPSLSCAGADEDAIDFLRHLRGGMEEFV</sequence>
<dbReference type="EMBL" id="BTGU01000012">
    <property type="protein sequence ID" value="GMN41054.1"/>
    <property type="molecule type" value="Genomic_DNA"/>
</dbReference>
<comment type="caution">
    <text evidence="1">The sequence shown here is derived from an EMBL/GenBank/DDBJ whole genome shotgun (WGS) entry which is preliminary data.</text>
</comment>
<keyword evidence="2" id="KW-1185">Reference proteome</keyword>
<name>A0AA87ZPV7_FICCA</name>
<dbReference type="AlphaFoldDB" id="A0AA87ZPV7"/>
<evidence type="ECO:0000313" key="2">
    <source>
        <dbReference type="Proteomes" id="UP001187192"/>
    </source>
</evidence>
<accession>A0AA87ZPV7</accession>
<proteinExistence type="predicted"/>
<dbReference type="Proteomes" id="UP001187192">
    <property type="component" value="Unassembled WGS sequence"/>
</dbReference>
<reference evidence="1" key="1">
    <citation type="submission" date="2023-07" db="EMBL/GenBank/DDBJ databases">
        <title>draft genome sequence of fig (Ficus carica).</title>
        <authorList>
            <person name="Takahashi T."/>
            <person name="Nishimura K."/>
        </authorList>
    </citation>
    <scope>NUCLEOTIDE SEQUENCE</scope>
</reference>